<keyword evidence="4" id="KW-1185">Reference proteome</keyword>
<dbReference type="Pfam" id="PF21347">
    <property type="entry name" value="DUF3108_like"/>
    <property type="match status" value="1"/>
</dbReference>
<evidence type="ECO:0000256" key="1">
    <source>
        <dbReference type="SAM" id="SignalP"/>
    </source>
</evidence>
<dbReference type="InterPro" id="IPR049279">
    <property type="entry name" value="DUF3108-like"/>
</dbReference>
<proteinExistence type="predicted"/>
<dbReference type="EMBL" id="CAJRAU010000001">
    <property type="protein sequence ID" value="CAG5068240.1"/>
    <property type="molecule type" value="Genomic_DNA"/>
</dbReference>
<reference evidence="3 4" key="1">
    <citation type="submission" date="2021-04" db="EMBL/GenBank/DDBJ databases">
        <authorList>
            <person name="Rodrigo-Torres L."/>
            <person name="Arahal R. D."/>
            <person name="Lucena T."/>
        </authorList>
    </citation>
    <scope>NUCLEOTIDE SEQUENCE [LARGE SCALE GENOMIC DNA]</scope>
    <source>
        <strain evidence="3 4">CECT 9623</strain>
    </source>
</reference>
<feature type="domain" description="DUF3108" evidence="2">
    <location>
        <begin position="30"/>
        <end position="227"/>
    </location>
</feature>
<dbReference type="Proteomes" id="UP000679725">
    <property type="component" value="Unassembled WGS sequence"/>
</dbReference>
<organism evidence="3 4">
    <name type="scientific">Dyadobacter linearis</name>
    <dbReference type="NCBI Taxonomy" id="2823330"/>
    <lineage>
        <taxon>Bacteria</taxon>
        <taxon>Pseudomonadati</taxon>
        <taxon>Bacteroidota</taxon>
        <taxon>Cytophagia</taxon>
        <taxon>Cytophagales</taxon>
        <taxon>Spirosomataceae</taxon>
        <taxon>Dyadobacter</taxon>
    </lineage>
</organism>
<evidence type="ECO:0000259" key="2">
    <source>
        <dbReference type="Pfam" id="PF21347"/>
    </source>
</evidence>
<gene>
    <name evidence="3" type="ORF">DYBT9623_00969</name>
</gene>
<accession>A0ABN7R786</accession>
<evidence type="ECO:0000313" key="4">
    <source>
        <dbReference type="Proteomes" id="UP000679725"/>
    </source>
</evidence>
<feature type="chain" id="PRO_5046727498" description="DUF3108 domain-containing protein" evidence="1">
    <location>
        <begin position="22"/>
        <end position="231"/>
    </location>
</feature>
<keyword evidence="1" id="KW-0732">Signal</keyword>
<name>A0ABN7R786_9BACT</name>
<protein>
    <recommendedName>
        <fullName evidence="2">DUF3108 domain-containing protein</fullName>
    </recommendedName>
</protein>
<dbReference type="RefSeq" id="WP_215232338.1">
    <property type="nucleotide sequence ID" value="NZ_CAJRAU010000001.1"/>
</dbReference>
<comment type="caution">
    <text evidence="3">The sequence shown here is derived from an EMBL/GenBank/DDBJ whole genome shotgun (WGS) entry which is preliminary data.</text>
</comment>
<evidence type="ECO:0000313" key="3">
    <source>
        <dbReference type="EMBL" id="CAG5068240.1"/>
    </source>
</evidence>
<feature type="signal peptide" evidence="1">
    <location>
        <begin position="1"/>
        <end position="21"/>
    </location>
</feature>
<dbReference type="Gene3D" id="2.40.360.20">
    <property type="match status" value="1"/>
</dbReference>
<sequence>MKKLLLWTIVCLVSLQIPAFAQDCAGLTLKEGSGFEMNNYDAKGRPAGKMIYKIAKVTKDGAYTVFKIDMEFFNTKEKSELKNTYEMKCDGNVMLLDASSLVNQEQMKSFQNMEMEFTYENIEYPTKYQVGDKLKDASVKGKGKTGAAPVAFNMLIRNRNISAQEKLTVPAGTFDAYKLNADMNMEMVMGFPIKMEMQSISYRTPGVIWDLKTETYRKGKLMGYSELTKIY</sequence>